<dbReference type="InterPro" id="IPR001810">
    <property type="entry name" value="F-box_dom"/>
</dbReference>
<reference evidence="3" key="1">
    <citation type="submission" date="2011-07" db="EMBL/GenBank/DDBJ databases">
        <authorList>
            <consortium name="Caenorhabditis brenneri Sequencing and Analysis Consortium"/>
            <person name="Wilson R.K."/>
        </authorList>
    </citation>
    <scope>NUCLEOTIDE SEQUENCE [LARGE SCALE GENOMIC DNA]</scope>
    <source>
        <strain evidence="3">PB2801</strain>
    </source>
</reference>
<dbReference type="PROSITE" id="PS50181">
    <property type="entry name" value="FBOX"/>
    <property type="match status" value="1"/>
</dbReference>
<dbReference type="InParanoid" id="G0MUI5"/>
<keyword evidence="3" id="KW-1185">Reference proteome</keyword>
<dbReference type="OrthoDB" id="5908400at2759"/>
<gene>
    <name evidence="2" type="ORF">CAEBREN_17951</name>
</gene>
<dbReference type="EMBL" id="GL379812">
    <property type="protein sequence ID" value="EGT44162.1"/>
    <property type="molecule type" value="Genomic_DNA"/>
</dbReference>
<accession>G0MUI5</accession>
<dbReference type="HOGENOM" id="CLU_063118_0_0_1"/>
<name>G0MUI5_CAEBE</name>
<evidence type="ECO:0000259" key="1">
    <source>
        <dbReference type="PROSITE" id="PS50181"/>
    </source>
</evidence>
<evidence type="ECO:0000313" key="2">
    <source>
        <dbReference type="EMBL" id="EGT44162.1"/>
    </source>
</evidence>
<dbReference type="AlphaFoldDB" id="G0MUI5"/>
<evidence type="ECO:0000313" key="3">
    <source>
        <dbReference type="Proteomes" id="UP000008068"/>
    </source>
</evidence>
<dbReference type="Proteomes" id="UP000008068">
    <property type="component" value="Unassembled WGS sequence"/>
</dbReference>
<dbReference type="PANTHER" id="PTHR21503">
    <property type="entry name" value="F-BOX-CONTAINING HYPOTHETICAL PROTEIN C.ELEGANS"/>
    <property type="match status" value="1"/>
</dbReference>
<sequence length="348" mass="40211">MQTFKLLGLPGLAFEQVANKLDAFKIIVLTTVSKKFKRKIQGVKLKVSTLKWNYPCSININSSQGSIGIEISGSAGGEIKRINGTPVRIDTFPINSHQTQLFVNPACPSSTRLTVMEDVTIHLLSIFQVRHFNFVLWDKTLNPDISSIFIWKYCQDFLNFYLCDTLRPQISPEEMTFLSRNVKAETLHIGKLTTNFQHKETFNCKQLELINPCWATPECLNSDQYTDMIIRTQSSTYNHFFNGVLKNWMQGRHQKLESFFATTSLWIGRTTLDGIEQIPTSFSKEELQLRSRYWHPEIGCVDIRRPTDGRLATVQMSYESILLLGWHEKHFEHVSEETKTKLRRLKLI</sequence>
<organism evidence="3">
    <name type="scientific">Caenorhabditis brenneri</name>
    <name type="common">Nematode worm</name>
    <dbReference type="NCBI Taxonomy" id="135651"/>
    <lineage>
        <taxon>Eukaryota</taxon>
        <taxon>Metazoa</taxon>
        <taxon>Ecdysozoa</taxon>
        <taxon>Nematoda</taxon>
        <taxon>Chromadorea</taxon>
        <taxon>Rhabditida</taxon>
        <taxon>Rhabditina</taxon>
        <taxon>Rhabditomorpha</taxon>
        <taxon>Rhabditoidea</taxon>
        <taxon>Rhabditidae</taxon>
        <taxon>Peloderinae</taxon>
        <taxon>Caenorhabditis</taxon>
    </lineage>
</organism>
<protein>
    <recommendedName>
        <fullName evidence="1">F-box domain-containing protein</fullName>
    </recommendedName>
</protein>
<feature type="domain" description="F-box" evidence="1">
    <location>
        <begin position="3"/>
        <end position="50"/>
    </location>
</feature>
<dbReference type="PANTHER" id="PTHR21503:SF8">
    <property type="entry name" value="F-BOX ASSOCIATED DOMAIN-CONTAINING PROTEIN-RELATED"/>
    <property type="match status" value="1"/>
</dbReference>
<proteinExistence type="predicted"/>